<dbReference type="Gramene" id="MELO3C023190.2.1">
    <property type="protein sequence ID" value="MELO3C023190.2.1"/>
    <property type="gene ID" value="MELO3C023190.2"/>
</dbReference>
<reference evidence="1" key="1">
    <citation type="submission" date="2023-03" db="UniProtKB">
        <authorList>
            <consortium name="EnsemblPlants"/>
        </authorList>
    </citation>
    <scope>IDENTIFICATION</scope>
</reference>
<dbReference type="EnsemblPlants" id="MELO3C023190.2.1">
    <property type="protein sequence ID" value="MELO3C023190.2.1"/>
    <property type="gene ID" value="MELO3C023190.2"/>
</dbReference>
<proteinExistence type="predicted"/>
<accession>A0A9I9DRX4</accession>
<sequence length="206" mass="22822">MATLTSSMQANLLSDHSLPPPHPSSSTVSYFPAPFSLHFSALKVHALSSNASAFFNSCKNFGTIETASRNRHASNSFSIRMTWDGHLSSVKLIVQGKNLELSLGSPTKLYVYLFDTPFSIIPITISLHSNPNFIFSKKHTMPTSHFPISTLICSRESFVKLDHDFYRPQSFSLNPSHTTQAVSSCLVLEHDTHSQSSQHIAKKLVD</sequence>
<dbReference type="AlphaFoldDB" id="A0A9I9DRX4"/>
<organism evidence="1">
    <name type="scientific">Cucumis melo</name>
    <name type="common">Muskmelon</name>
    <dbReference type="NCBI Taxonomy" id="3656"/>
    <lineage>
        <taxon>Eukaryota</taxon>
        <taxon>Viridiplantae</taxon>
        <taxon>Streptophyta</taxon>
        <taxon>Embryophyta</taxon>
        <taxon>Tracheophyta</taxon>
        <taxon>Spermatophyta</taxon>
        <taxon>Magnoliopsida</taxon>
        <taxon>eudicotyledons</taxon>
        <taxon>Gunneridae</taxon>
        <taxon>Pentapetalae</taxon>
        <taxon>rosids</taxon>
        <taxon>fabids</taxon>
        <taxon>Cucurbitales</taxon>
        <taxon>Cucurbitaceae</taxon>
        <taxon>Benincaseae</taxon>
        <taxon>Cucumis</taxon>
    </lineage>
</organism>
<evidence type="ECO:0000313" key="1">
    <source>
        <dbReference type="EnsemblPlants" id="MELO3C023190.2.1"/>
    </source>
</evidence>
<protein>
    <submittedName>
        <fullName evidence="1">Uncharacterized protein</fullName>
    </submittedName>
</protein>
<name>A0A9I9DRX4_CUCME</name>